<sequence>MKILIIVAIILLFPIPIKLRISYIDKKFKVMLFNIQLNKKKIISPEDLKKTEEKIKENNIAEKIEKSQKTIYINTAKIFIKKLKHTFYKPTLRLKFKFEYDFDNAATTALMYPFITEITSLFCTLLRIPFILKKNCVSVIYKFENSFFVNCDLSCIFIINLAKLIYIMILLLLSYIGGKKYGKSSNRKFDEVNYGKS</sequence>
<keyword evidence="2" id="KW-1185">Reference proteome</keyword>
<proteinExistence type="predicted"/>
<dbReference type="EMBL" id="BROD01000001">
    <property type="protein sequence ID" value="GKX66180.1"/>
    <property type="molecule type" value="Genomic_DNA"/>
</dbReference>
<reference evidence="1" key="1">
    <citation type="journal article" date="2025" name="Int. J. Syst. Evol. Microbiol.">
        <title>Inconstantimicrobium mannanitabidum sp. nov., a novel member of the family Clostridiaceae isolated from anoxic soil under the treatment of reductive soil disinfestation.</title>
        <authorList>
            <person name="Ueki A."/>
            <person name="Tonouchi A."/>
            <person name="Honma S."/>
            <person name="Kaku N."/>
            <person name="Ueki K."/>
        </authorList>
    </citation>
    <scope>NUCLEOTIDE SEQUENCE</scope>
    <source>
        <strain evidence="1">TW13</strain>
    </source>
</reference>
<evidence type="ECO:0000313" key="2">
    <source>
        <dbReference type="Proteomes" id="UP001058074"/>
    </source>
</evidence>
<evidence type="ECO:0000313" key="1">
    <source>
        <dbReference type="EMBL" id="GKX66180.1"/>
    </source>
</evidence>
<gene>
    <name evidence="1" type="ORF">rsdtw13_14380</name>
</gene>
<name>A0ACB5RAG2_9CLOT</name>
<organism evidence="1 2">
    <name type="scientific">Inconstantimicrobium mannanitabidum</name>
    <dbReference type="NCBI Taxonomy" id="1604901"/>
    <lineage>
        <taxon>Bacteria</taxon>
        <taxon>Bacillati</taxon>
        <taxon>Bacillota</taxon>
        <taxon>Clostridia</taxon>
        <taxon>Eubacteriales</taxon>
        <taxon>Clostridiaceae</taxon>
        <taxon>Inconstantimicrobium</taxon>
    </lineage>
</organism>
<comment type="caution">
    <text evidence="1">The sequence shown here is derived from an EMBL/GenBank/DDBJ whole genome shotgun (WGS) entry which is preliminary data.</text>
</comment>
<protein>
    <submittedName>
        <fullName evidence="1">Uncharacterized protein</fullName>
    </submittedName>
</protein>
<dbReference type="Proteomes" id="UP001058074">
    <property type="component" value="Unassembled WGS sequence"/>
</dbReference>
<accession>A0ACB5RAG2</accession>